<keyword evidence="3" id="KW-1185">Reference proteome</keyword>
<dbReference type="RefSeq" id="WP_131235624.1">
    <property type="nucleotide sequence ID" value="NZ_SJTH01000001.1"/>
</dbReference>
<dbReference type="GO" id="GO:0004519">
    <property type="term" value="F:endonuclease activity"/>
    <property type="evidence" value="ECO:0007669"/>
    <property type="project" value="UniProtKB-KW"/>
</dbReference>
<evidence type="ECO:0000313" key="2">
    <source>
        <dbReference type="EMBL" id="TCJ06261.1"/>
    </source>
</evidence>
<sequence>MTVWLKSAISDFDVSSAIEEIGYIDWGTNHHIFAGDIVYIYMGKPTQKIIYKTECVRDDLSEKELTDYSKFYRVPLSSSAVSNRVSKKYIRLQPIINLEKSLGDELSLNELVANGMAKSYVRDTRILENKPDLVKYIYEAEEKIEMDTIDSLIPKGIPNTVAERMVKTRIGQGVFKQKLLLESQECCICGLSEMSLLIASHIKPWKDCTSNERLDENNGLLLCPAHDALFDKGYITFSNDGKMVISPRLDETTKRLMNIDSSSKLKLSKNNKKYMAFHRSKIFK</sequence>
<dbReference type="InterPro" id="IPR003615">
    <property type="entry name" value="HNH_nuc"/>
</dbReference>
<dbReference type="EMBL" id="SJTH01000001">
    <property type="protein sequence ID" value="TCJ06261.1"/>
    <property type="molecule type" value="Genomic_DNA"/>
</dbReference>
<proteinExistence type="predicted"/>
<accession>A0A4V2NUX3</accession>
<dbReference type="AlphaFoldDB" id="A0A4V2NUX3"/>
<comment type="caution">
    <text evidence="2">The sequence shown here is derived from an EMBL/GenBank/DDBJ whole genome shotgun (WGS) entry which is preliminary data.</text>
</comment>
<feature type="domain" description="HNH nuclease" evidence="1">
    <location>
        <begin position="186"/>
        <end position="237"/>
    </location>
</feature>
<keyword evidence="2" id="KW-0255">Endonuclease</keyword>
<keyword evidence="2" id="KW-0378">Hydrolase</keyword>
<protein>
    <submittedName>
        <fullName evidence="2">HNH endonuclease</fullName>
    </submittedName>
</protein>
<evidence type="ECO:0000313" key="3">
    <source>
        <dbReference type="Proteomes" id="UP000293846"/>
    </source>
</evidence>
<reference evidence="2 3" key="1">
    <citation type="submission" date="2019-03" db="EMBL/GenBank/DDBJ databases">
        <authorList>
            <person name="Jensen L."/>
            <person name="Storgaard J."/>
            <person name="Sulaj E."/>
            <person name="Schramm A."/>
            <person name="Marshall I.P.G."/>
        </authorList>
    </citation>
    <scope>NUCLEOTIDE SEQUENCE [LARGE SCALE GENOMIC DNA]</scope>
    <source>
        <strain evidence="2 3">2017H2G3</strain>
    </source>
</reference>
<evidence type="ECO:0000259" key="1">
    <source>
        <dbReference type="Pfam" id="PF13391"/>
    </source>
</evidence>
<organism evidence="2 3">
    <name type="scientific">Cytobacillus praedii</name>
    <dbReference type="NCBI Taxonomy" id="1742358"/>
    <lineage>
        <taxon>Bacteria</taxon>
        <taxon>Bacillati</taxon>
        <taxon>Bacillota</taxon>
        <taxon>Bacilli</taxon>
        <taxon>Bacillales</taxon>
        <taxon>Bacillaceae</taxon>
        <taxon>Cytobacillus</taxon>
    </lineage>
</organism>
<dbReference type="STRING" id="1742358.GCA_001439605_02098"/>
<dbReference type="Pfam" id="PF13391">
    <property type="entry name" value="HNH_2"/>
    <property type="match status" value="1"/>
</dbReference>
<name>A0A4V2NUX3_9BACI</name>
<keyword evidence="2" id="KW-0540">Nuclease</keyword>
<dbReference type="Proteomes" id="UP000293846">
    <property type="component" value="Unassembled WGS sequence"/>
</dbReference>
<dbReference type="OrthoDB" id="5678128at2"/>
<gene>
    <name evidence="2" type="ORF">E0Y62_00180</name>
</gene>